<evidence type="ECO:0000256" key="1">
    <source>
        <dbReference type="ARBA" id="ARBA00008482"/>
    </source>
</evidence>
<keyword evidence="5" id="KW-1185">Reference proteome</keyword>
<comment type="caution">
    <text evidence="4">The sequence shown here is derived from an EMBL/GenBank/DDBJ whole genome shotgun (WGS) entry which is preliminary data.</text>
</comment>
<dbReference type="STRING" id="52247.A0A4T0X364"/>
<evidence type="ECO:0000313" key="5">
    <source>
        <dbReference type="Proteomes" id="UP000307173"/>
    </source>
</evidence>
<dbReference type="Pfam" id="PF01399">
    <property type="entry name" value="PCI"/>
    <property type="match status" value="1"/>
</dbReference>
<gene>
    <name evidence="4" type="ORF">CANINC_001879</name>
</gene>
<dbReference type="Proteomes" id="UP000307173">
    <property type="component" value="Unassembled WGS sequence"/>
</dbReference>
<comment type="similarity">
    <text evidence="1">Belongs to the CSN7/EIF3M family. CSN7 subfamily.</text>
</comment>
<accession>A0A4T0X364</accession>
<reference evidence="4 5" key="1">
    <citation type="journal article" date="2019" name="Front. Genet.">
        <title>Whole-Genome Sequencing of the Opportunistic Yeast Pathogen Candida inconspicua Uncovers Its Hybrid Origin.</title>
        <authorList>
            <person name="Mixao V."/>
            <person name="Hansen A.P."/>
            <person name="Saus E."/>
            <person name="Boekhout T."/>
            <person name="Lass-Florl C."/>
            <person name="Gabaldon T."/>
        </authorList>
    </citation>
    <scope>NUCLEOTIDE SEQUENCE [LARGE SCALE GENOMIC DNA]</scope>
    <source>
        <strain evidence="4 5">CBS 180</strain>
    </source>
</reference>
<protein>
    <recommendedName>
        <fullName evidence="3">PCI domain-containing protein</fullName>
    </recommendedName>
</protein>
<feature type="domain" description="PCI" evidence="3">
    <location>
        <begin position="165"/>
        <end position="340"/>
    </location>
</feature>
<dbReference type="PROSITE" id="PS50250">
    <property type="entry name" value="PCI"/>
    <property type="match status" value="1"/>
</dbReference>
<evidence type="ECO:0000259" key="3">
    <source>
        <dbReference type="PROSITE" id="PS50250"/>
    </source>
</evidence>
<name>A0A4T0X364_9ASCO</name>
<dbReference type="PANTHER" id="PTHR15350">
    <property type="entry name" value="COP9 SIGNALOSOME COMPLEX SUBUNIT 7/DENDRITIC CELL PROTEIN GA17"/>
    <property type="match status" value="1"/>
</dbReference>
<dbReference type="EMBL" id="SELW01000283">
    <property type="protein sequence ID" value="TID29605.1"/>
    <property type="molecule type" value="Genomic_DNA"/>
</dbReference>
<dbReference type="GO" id="GO:0008541">
    <property type="term" value="C:proteasome regulatory particle, lid subcomplex"/>
    <property type="evidence" value="ECO:0007669"/>
    <property type="project" value="UniProtKB-ARBA"/>
</dbReference>
<dbReference type="InterPro" id="IPR045237">
    <property type="entry name" value="COPS7/eIF3m"/>
</dbReference>
<sequence>MPFTIVNENDLKSSVIELAAILDLEIKAESPEHQYKTVFKQLLDDNETETLTKQLIEVQPLFASKLSRKSFEPTINLYIHISQLLDNQKLLNTLISNIYPTDSHLPVEVILIVLTNIFNALPKTSIDRLESLKLIVEIISKEQIAGLIANIAKNVEDWLSTIEQISSEQTSDLISSIFLQYAIEDESNAVKFLKGLIINNKLNLNAGALVSFYTAVLSSENIYELSDLNNFDDVENATLTKLLELYVKGDYSAFVTNKSQFESIPNINLSHTESSLQSLAILNLLAKSTAASVSYQNISDNLNIPVEDIELKVITLISEGFISAKLSQPTNSVIVNAVNFNAPSLSTKAELLNWSEIHTLLESWNENIEDLQTVVQGLIAKRGKRVNAPAVIMNFHQQKLEAKEAREKKAQQAQDVEVDA</sequence>
<dbReference type="AlphaFoldDB" id="A0A4T0X364"/>
<dbReference type="SUPFAM" id="SSF46785">
    <property type="entry name" value="Winged helix' DNA-binding domain"/>
    <property type="match status" value="1"/>
</dbReference>
<evidence type="ECO:0000256" key="2">
    <source>
        <dbReference type="SAM" id="Coils"/>
    </source>
</evidence>
<dbReference type="OrthoDB" id="10267031at2759"/>
<feature type="coiled-coil region" evidence="2">
    <location>
        <begin position="361"/>
        <end position="413"/>
    </location>
</feature>
<organism evidence="4 5">
    <name type="scientific">Pichia inconspicua</name>
    <dbReference type="NCBI Taxonomy" id="52247"/>
    <lineage>
        <taxon>Eukaryota</taxon>
        <taxon>Fungi</taxon>
        <taxon>Dikarya</taxon>
        <taxon>Ascomycota</taxon>
        <taxon>Saccharomycotina</taxon>
        <taxon>Pichiomycetes</taxon>
        <taxon>Pichiales</taxon>
        <taxon>Pichiaceae</taxon>
        <taxon>Pichia</taxon>
    </lineage>
</organism>
<dbReference type="InterPro" id="IPR036390">
    <property type="entry name" value="WH_DNA-bd_sf"/>
</dbReference>
<evidence type="ECO:0000313" key="4">
    <source>
        <dbReference type="EMBL" id="TID29605.1"/>
    </source>
</evidence>
<dbReference type="InterPro" id="IPR000717">
    <property type="entry name" value="PCI_dom"/>
</dbReference>
<dbReference type="SMART" id="SM00088">
    <property type="entry name" value="PINT"/>
    <property type="match status" value="1"/>
</dbReference>
<keyword evidence="2" id="KW-0175">Coiled coil</keyword>
<proteinExistence type="inferred from homology"/>